<feature type="compositionally biased region" description="Polar residues" evidence="1">
    <location>
        <begin position="59"/>
        <end position="80"/>
    </location>
</feature>
<accession>A0A5M9JP56</accession>
<dbReference type="Proteomes" id="UP000322873">
    <property type="component" value="Unassembled WGS sequence"/>
</dbReference>
<protein>
    <submittedName>
        <fullName evidence="2">Uncharacterized protein</fullName>
    </submittedName>
</protein>
<dbReference type="EMBL" id="VICG01000008">
    <property type="protein sequence ID" value="KAA8569582.1"/>
    <property type="molecule type" value="Genomic_DNA"/>
</dbReference>
<keyword evidence="3" id="KW-1185">Reference proteome</keyword>
<feature type="compositionally biased region" description="Low complexity" evidence="1">
    <location>
        <begin position="90"/>
        <end position="102"/>
    </location>
</feature>
<evidence type="ECO:0000313" key="3">
    <source>
        <dbReference type="Proteomes" id="UP000322873"/>
    </source>
</evidence>
<feature type="region of interest" description="Disordered" evidence="1">
    <location>
        <begin position="1"/>
        <end position="108"/>
    </location>
</feature>
<reference evidence="2 3" key="1">
    <citation type="submission" date="2019-06" db="EMBL/GenBank/DDBJ databases">
        <title>Genome Sequence of the Brown Rot Fungal Pathogen Monilinia fructicola.</title>
        <authorList>
            <person name="De Miccolis Angelini R.M."/>
            <person name="Landi L."/>
            <person name="Abate D."/>
            <person name="Pollastro S."/>
            <person name="Romanazzi G."/>
            <person name="Faretra F."/>
        </authorList>
    </citation>
    <scope>NUCLEOTIDE SEQUENCE [LARGE SCALE GENOMIC DNA]</scope>
    <source>
        <strain evidence="2 3">Mfrc123</strain>
    </source>
</reference>
<dbReference type="AlphaFoldDB" id="A0A5M9JP56"/>
<dbReference type="PANTHER" id="PTHR42345:SF2">
    <property type="entry name" value="HELICASE-LIKE PROTEIN"/>
    <property type="match status" value="1"/>
</dbReference>
<comment type="caution">
    <text evidence="2">The sequence shown here is derived from an EMBL/GenBank/DDBJ whole genome shotgun (WGS) entry which is preliminary data.</text>
</comment>
<name>A0A5M9JP56_MONFR</name>
<evidence type="ECO:0000256" key="1">
    <source>
        <dbReference type="SAM" id="MobiDB-lite"/>
    </source>
</evidence>
<proteinExistence type="predicted"/>
<gene>
    <name evidence="2" type="ORF">EYC84_001195</name>
</gene>
<organism evidence="2 3">
    <name type="scientific">Monilinia fructicola</name>
    <name type="common">Brown rot fungus</name>
    <name type="synonym">Ciboria fructicola</name>
    <dbReference type="NCBI Taxonomy" id="38448"/>
    <lineage>
        <taxon>Eukaryota</taxon>
        <taxon>Fungi</taxon>
        <taxon>Dikarya</taxon>
        <taxon>Ascomycota</taxon>
        <taxon>Pezizomycotina</taxon>
        <taxon>Leotiomycetes</taxon>
        <taxon>Helotiales</taxon>
        <taxon>Sclerotiniaceae</taxon>
        <taxon>Monilinia</taxon>
    </lineage>
</organism>
<evidence type="ECO:0000313" key="2">
    <source>
        <dbReference type="EMBL" id="KAA8569582.1"/>
    </source>
</evidence>
<feature type="compositionally biased region" description="Polar residues" evidence="1">
    <location>
        <begin position="17"/>
        <end position="26"/>
    </location>
</feature>
<sequence>MPSLSSFLKHRSESQNENRMSLSLSVTPEKVQRKSKRTFLRNLLKISSFPSREKAGKDQTVTVPTPTSPNIPASPMSNHNKPLPPPPPSTSDSASIAAISSRPSKKIDRIISPLTDQELHELFSGAPQFYARSEGHHTGAPHPLVAFPWDSNVQIRDLSDHVQIQDEAWDVSQRGRISQEKPR</sequence>
<dbReference type="VEuPathDB" id="FungiDB:MFRU_004g03250"/>
<dbReference type="PANTHER" id="PTHR42345">
    <property type="entry name" value="TPR_REGION DOMAIN-CONTAINING PROTEIN"/>
    <property type="match status" value="1"/>
</dbReference>